<dbReference type="KEGG" id="cvr:CHLNCDRAFT_137442"/>
<dbReference type="EMBL" id="GL433853">
    <property type="protein sequence ID" value="EFN53105.1"/>
    <property type="molecule type" value="Genomic_DNA"/>
</dbReference>
<sequence>MSCEPSADWAGLTLPVLQQILSLGGRRPLQLKAFLREGSTEYRDATAAQTDLLNRSLVCRRWREAVGALLQDATWAVTIQRSSTYSRVLASWAAQNQAPAAAPPDATRLWERVHRLAVEQLDVRLMAWAVTPGSLDNTAALLRDGAFLRRSAPVLQQAFGIPERLVANLAPYARLERVGLCEDYLSTNAKPHGRPMQLAALAGLRRLTFLQLELGIVELAAVPPQVTELALVEADRIQLPPAPGAAVTDRLLAAAEAQGLARLSLQAGSGSVVFEEADHAPLELELSHVARLLAEHSGGGGGGGGACWRVELGMRRDDVVRGLGSPRLELTRIAS</sequence>
<gene>
    <name evidence="1" type="ORF">CHLNCDRAFT_137442</name>
</gene>
<dbReference type="InParanoid" id="E1ZMG1"/>
<keyword evidence="2" id="KW-1185">Reference proteome</keyword>
<dbReference type="AlphaFoldDB" id="E1ZMG1"/>
<dbReference type="Proteomes" id="UP000008141">
    <property type="component" value="Unassembled WGS sequence"/>
</dbReference>
<proteinExistence type="predicted"/>
<reference evidence="1 2" key="1">
    <citation type="journal article" date="2010" name="Plant Cell">
        <title>The Chlorella variabilis NC64A genome reveals adaptation to photosymbiosis, coevolution with viruses, and cryptic sex.</title>
        <authorList>
            <person name="Blanc G."/>
            <person name="Duncan G."/>
            <person name="Agarkova I."/>
            <person name="Borodovsky M."/>
            <person name="Gurnon J."/>
            <person name="Kuo A."/>
            <person name="Lindquist E."/>
            <person name="Lucas S."/>
            <person name="Pangilinan J."/>
            <person name="Polle J."/>
            <person name="Salamov A."/>
            <person name="Terry A."/>
            <person name="Yamada T."/>
            <person name="Dunigan D.D."/>
            <person name="Grigoriev I.V."/>
            <person name="Claverie J.M."/>
            <person name="Van Etten J.L."/>
        </authorList>
    </citation>
    <scope>NUCLEOTIDE SEQUENCE [LARGE SCALE GENOMIC DNA]</scope>
    <source>
        <strain evidence="1 2">NC64A</strain>
    </source>
</reference>
<accession>E1ZMG1</accession>
<organism evidence="2">
    <name type="scientific">Chlorella variabilis</name>
    <name type="common">Green alga</name>
    <dbReference type="NCBI Taxonomy" id="554065"/>
    <lineage>
        <taxon>Eukaryota</taxon>
        <taxon>Viridiplantae</taxon>
        <taxon>Chlorophyta</taxon>
        <taxon>core chlorophytes</taxon>
        <taxon>Trebouxiophyceae</taxon>
        <taxon>Chlorellales</taxon>
        <taxon>Chlorellaceae</taxon>
        <taxon>Chlorella clade</taxon>
        <taxon>Chlorella</taxon>
    </lineage>
</organism>
<evidence type="ECO:0000313" key="1">
    <source>
        <dbReference type="EMBL" id="EFN53105.1"/>
    </source>
</evidence>
<dbReference type="GeneID" id="17352557"/>
<protein>
    <submittedName>
        <fullName evidence="1">Uncharacterized protein</fullName>
    </submittedName>
</protein>
<dbReference type="RefSeq" id="XP_005845207.1">
    <property type="nucleotide sequence ID" value="XM_005845145.1"/>
</dbReference>
<dbReference type="OrthoDB" id="514929at2759"/>
<name>E1ZMG1_CHLVA</name>
<evidence type="ECO:0000313" key="2">
    <source>
        <dbReference type="Proteomes" id="UP000008141"/>
    </source>
</evidence>